<dbReference type="SUPFAM" id="SSF54001">
    <property type="entry name" value="Cysteine proteinases"/>
    <property type="match status" value="1"/>
</dbReference>
<evidence type="ECO:0000259" key="8">
    <source>
        <dbReference type="Pfam" id="PF02338"/>
    </source>
</evidence>
<dbReference type="GO" id="GO:0016579">
    <property type="term" value="P:protein deubiquitination"/>
    <property type="evidence" value="ECO:0007669"/>
    <property type="project" value="TreeGrafter"/>
</dbReference>
<keyword evidence="10" id="KW-1185">Reference proteome</keyword>
<comment type="similarity">
    <text evidence="2">Belongs to the peptidase C85 family.</text>
</comment>
<dbReference type="Gene3D" id="3.90.70.80">
    <property type="match status" value="1"/>
</dbReference>
<evidence type="ECO:0000256" key="4">
    <source>
        <dbReference type="ARBA" id="ARBA00022670"/>
    </source>
</evidence>
<keyword evidence="5" id="KW-0833">Ubl conjugation pathway</keyword>
<dbReference type="GO" id="GO:0004843">
    <property type="term" value="F:cysteine-type deubiquitinase activity"/>
    <property type="evidence" value="ECO:0007669"/>
    <property type="project" value="UniProtKB-EC"/>
</dbReference>
<dbReference type="AlphaFoldDB" id="A0A9D4AMY2"/>
<evidence type="ECO:0000313" key="10">
    <source>
        <dbReference type="Proteomes" id="UP000828251"/>
    </source>
</evidence>
<comment type="caution">
    <text evidence="9">The sequence shown here is derived from an EMBL/GenBank/DDBJ whole genome shotgun (WGS) entry which is preliminary data.</text>
</comment>
<organism evidence="9 10">
    <name type="scientific">Gossypium stocksii</name>
    <dbReference type="NCBI Taxonomy" id="47602"/>
    <lineage>
        <taxon>Eukaryota</taxon>
        <taxon>Viridiplantae</taxon>
        <taxon>Streptophyta</taxon>
        <taxon>Embryophyta</taxon>
        <taxon>Tracheophyta</taxon>
        <taxon>Spermatophyta</taxon>
        <taxon>Magnoliopsida</taxon>
        <taxon>eudicotyledons</taxon>
        <taxon>Gunneridae</taxon>
        <taxon>Pentapetalae</taxon>
        <taxon>rosids</taxon>
        <taxon>malvids</taxon>
        <taxon>Malvales</taxon>
        <taxon>Malvaceae</taxon>
        <taxon>Malvoideae</taxon>
        <taxon>Gossypium</taxon>
    </lineage>
</organism>
<dbReference type="EC" id="3.4.19.12" evidence="3"/>
<sequence>MLEDGNCLFRAVADQVYGDFEAYHLIRQMCIDYMERERDQFSQFITEGFTSYCKRKRRDETNVDKDQVKAAIKAQQDQQIDNALLAEGRFYSDLELTEKEIERMVMEASRAEYLGNDKFKMHVERASTAEPSSSGARGASGSESSKVEGLKEQVLSSGMELVLSMGFSYLRAIEVYSILGDDVESMVCYTLETGSSSRREGKATELSNGRMQTQRQRNIRLKNSICSVSNKFSEIPRNV</sequence>
<dbReference type="EMBL" id="JAIQCV010000001">
    <property type="protein sequence ID" value="KAH1130579.1"/>
    <property type="molecule type" value="Genomic_DNA"/>
</dbReference>
<gene>
    <name evidence="9" type="ORF">J1N35_001957</name>
</gene>
<dbReference type="OrthoDB" id="409956at2759"/>
<comment type="catalytic activity">
    <reaction evidence="1">
        <text>Thiol-dependent hydrolysis of ester, thioester, amide, peptide and isopeptide bonds formed by the C-terminal Gly of ubiquitin (a 76-residue protein attached to proteins as an intracellular targeting signal).</text>
        <dbReference type="EC" id="3.4.19.12"/>
    </reaction>
</comment>
<dbReference type="PANTHER" id="PTHR12419">
    <property type="entry name" value="OTU DOMAIN CONTAINING PROTEIN"/>
    <property type="match status" value="1"/>
</dbReference>
<evidence type="ECO:0000256" key="7">
    <source>
        <dbReference type="SAM" id="MobiDB-lite"/>
    </source>
</evidence>
<feature type="region of interest" description="Disordered" evidence="7">
    <location>
        <begin position="125"/>
        <end position="148"/>
    </location>
</feature>
<dbReference type="Proteomes" id="UP000828251">
    <property type="component" value="Unassembled WGS sequence"/>
</dbReference>
<accession>A0A9D4AMY2</accession>
<evidence type="ECO:0000313" key="9">
    <source>
        <dbReference type="EMBL" id="KAH1130579.1"/>
    </source>
</evidence>
<protein>
    <recommendedName>
        <fullName evidence="3">ubiquitinyl hydrolase 1</fullName>
        <ecNumber evidence="3">3.4.19.12</ecNumber>
    </recommendedName>
</protein>
<dbReference type="InterPro" id="IPR003323">
    <property type="entry name" value="OTU_dom"/>
</dbReference>
<evidence type="ECO:0000256" key="2">
    <source>
        <dbReference type="ARBA" id="ARBA00010407"/>
    </source>
</evidence>
<dbReference type="PANTHER" id="PTHR12419:SF4">
    <property type="entry name" value="OTU DOMAIN-CONTAINING PROTEIN 5"/>
    <property type="match status" value="1"/>
</dbReference>
<evidence type="ECO:0000256" key="3">
    <source>
        <dbReference type="ARBA" id="ARBA00012759"/>
    </source>
</evidence>
<dbReference type="GO" id="GO:0006508">
    <property type="term" value="P:proteolysis"/>
    <property type="evidence" value="ECO:0007669"/>
    <property type="project" value="UniProtKB-KW"/>
</dbReference>
<keyword evidence="4" id="KW-0645">Protease</keyword>
<feature type="compositionally biased region" description="Low complexity" evidence="7">
    <location>
        <begin position="129"/>
        <end position="144"/>
    </location>
</feature>
<keyword evidence="6" id="KW-0378">Hydrolase</keyword>
<evidence type="ECO:0000256" key="5">
    <source>
        <dbReference type="ARBA" id="ARBA00022786"/>
    </source>
</evidence>
<reference evidence="9 10" key="1">
    <citation type="journal article" date="2021" name="Plant Biotechnol. J.">
        <title>Multi-omics assisted identification of the key and species-specific regulatory components of drought-tolerant mechanisms in Gossypium stocksii.</title>
        <authorList>
            <person name="Yu D."/>
            <person name="Ke L."/>
            <person name="Zhang D."/>
            <person name="Wu Y."/>
            <person name="Sun Y."/>
            <person name="Mei J."/>
            <person name="Sun J."/>
            <person name="Sun Y."/>
        </authorList>
    </citation>
    <scope>NUCLEOTIDE SEQUENCE [LARGE SCALE GENOMIC DNA]</scope>
    <source>
        <strain evidence="10">cv. E1</strain>
        <tissue evidence="9">Leaf</tissue>
    </source>
</reference>
<dbReference type="InterPro" id="IPR038765">
    <property type="entry name" value="Papain-like_cys_pep_sf"/>
</dbReference>
<evidence type="ECO:0000256" key="6">
    <source>
        <dbReference type="ARBA" id="ARBA00022801"/>
    </source>
</evidence>
<evidence type="ECO:0000256" key="1">
    <source>
        <dbReference type="ARBA" id="ARBA00000707"/>
    </source>
</evidence>
<name>A0A9D4AMY2_9ROSI</name>
<dbReference type="GO" id="GO:0061578">
    <property type="term" value="F:K63-linked deubiquitinase activity"/>
    <property type="evidence" value="ECO:0007669"/>
    <property type="project" value="TreeGrafter"/>
</dbReference>
<dbReference type="Pfam" id="PF02338">
    <property type="entry name" value="OTU"/>
    <property type="match status" value="1"/>
</dbReference>
<proteinExistence type="inferred from homology"/>
<feature type="domain" description="OTU" evidence="8">
    <location>
        <begin position="4"/>
        <end position="59"/>
    </location>
</feature>
<dbReference type="InterPro" id="IPR050704">
    <property type="entry name" value="Peptidase_C85-like"/>
</dbReference>